<dbReference type="Proteomes" id="UP001500002">
    <property type="component" value="Unassembled WGS sequence"/>
</dbReference>
<feature type="region of interest" description="Disordered" evidence="1">
    <location>
        <begin position="1"/>
        <end position="70"/>
    </location>
</feature>
<dbReference type="EMBL" id="BAAANJ010000015">
    <property type="protein sequence ID" value="GAA1817109.1"/>
    <property type="molecule type" value="Genomic_DNA"/>
</dbReference>
<protein>
    <submittedName>
        <fullName evidence="2">Uncharacterized protein</fullName>
    </submittedName>
</protein>
<evidence type="ECO:0000313" key="3">
    <source>
        <dbReference type="Proteomes" id="UP001500002"/>
    </source>
</evidence>
<gene>
    <name evidence="2" type="ORF">GCM10009749_28740</name>
</gene>
<organism evidence="2 3">
    <name type="scientific">Agromyces neolithicus</name>
    <dbReference type="NCBI Taxonomy" id="269420"/>
    <lineage>
        <taxon>Bacteria</taxon>
        <taxon>Bacillati</taxon>
        <taxon>Actinomycetota</taxon>
        <taxon>Actinomycetes</taxon>
        <taxon>Micrococcales</taxon>
        <taxon>Microbacteriaceae</taxon>
        <taxon>Agromyces</taxon>
    </lineage>
</organism>
<sequence length="121" mass="13084">MSIDRDVEPALGKHPESQSPGLRNAAENDPATGRHHEFPIGVRERHPVAPHPNESSVGEGSPETMSGVASSLEACHLRHTAASAQGQFEVVHSFIVTPESNRLRPRIQVVETCPARLAVEE</sequence>
<proteinExistence type="predicted"/>
<dbReference type="RefSeq" id="WP_344297010.1">
    <property type="nucleotide sequence ID" value="NZ_BAAANJ010000015.1"/>
</dbReference>
<evidence type="ECO:0000256" key="1">
    <source>
        <dbReference type="SAM" id="MobiDB-lite"/>
    </source>
</evidence>
<accession>A0ABN2MA51</accession>
<reference evidence="2 3" key="1">
    <citation type="journal article" date="2019" name="Int. J. Syst. Evol. Microbiol.">
        <title>The Global Catalogue of Microorganisms (GCM) 10K type strain sequencing project: providing services to taxonomists for standard genome sequencing and annotation.</title>
        <authorList>
            <consortium name="The Broad Institute Genomics Platform"/>
            <consortium name="The Broad Institute Genome Sequencing Center for Infectious Disease"/>
            <person name="Wu L."/>
            <person name="Ma J."/>
        </authorList>
    </citation>
    <scope>NUCLEOTIDE SEQUENCE [LARGE SCALE GENOMIC DNA]</scope>
    <source>
        <strain evidence="2 3">JCM 14322</strain>
    </source>
</reference>
<evidence type="ECO:0000313" key="2">
    <source>
        <dbReference type="EMBL" id="GAA1817109.1"/>
    </source>
</evidence>
<comment type="caution">
    <text evidence="2">The sequence shown here is derived from an EMBL/GenBank/DDBJ whole genome shotgun (WGS) entry which is preliminary data.</text>
</comment>
<feature type="compositionally biased region" description="Basic and acidic residues" evidence="1">
    <location>
        <begin position="32"/>
        <end position="47"/>
    </location>
</feature>
<feature type="compositionally biased region" description="Basic and acidic residues" evidence="1">
    <location>
        <begin position="1"/>
        <end position="16"/>
    </location>
</feature>
<feature type="compositionally biased region" description="Polar residues" evidence="1">
    <location>
        <begin position="53"/>
        <end position="69"/>
    </location>
</feature>
<keyword evidence="3" id="KW-1185">Reference proteome</keyword>
<name>A0ABN2MA51_9MICO</name>